<dbReference type="Proteomes" id="UP000283255">
    <property type="component" value="Unassembled WGS sequence"/>
</dbReference>
<dbReference type="EMBL" id="QZCH01000081">
    <property type="protein sequence ID" value="RJG36329.1"/>
    <property type="molecule type" value="Genomic_DNA"/>
</dbReference>
<keyword evidence="1" id="KW-0472">Membrane</keyword>
<keyword evidence="1" id="KW-1133">Transmembrane helix</keyword>
<evidence type="ECO:0000313" key="2">
    <source>
        <dbReference type="EMBL" id="RJG36329.1"/>
    </source>
</evidence>
<keyword evidence="1" id="KW-0812">Transmembrane</keyword>
<feature type="transmembrane region" description="Helical" evidence="1">
    <location>
        <begin position="62"/>
        <end position="80"/>
    </location>
</feature>
<proteinExistence type="predicted"/>
<sequence length="131" mass="14988">MKFVYYMTYPMILIYTLGETLRRGVDYFSINATTMLEDYSAAVFFILATWAWVKANENAEKLMLLAWAYAAGGMFVPFFAHLEAFLRGVTFREDHIHTDVGSIVLKGSVWVISVICLFIVMRSNKSQYPSS</sequence>
<name>A0A418Y950_9GAMM</name>
<protein>
    <submittedName>
        <fullName evidence="2">Uncharacterized protein</fullName>
    </submittedName>
</protein>
<comment type="caution">
    <text evidence="2">The sequence shown here is derived from an EMBL/GenBank/DDBJ whole genome shotgun (WGS) entry which is preliminary data.</text>
</comment>
<dbReference type="AlphaFoldDB" id="A0A418Y950"/>
<organism evidence="2 3">
    <name type="scientific">Motilimonas pumila</name>
    <dbReference type="NCBI Taxonomy" id="2303987"/>
    <lineage>
        <taxon>Bacteria</taxon>
        <taxon>Pseudomonadati</taxon>
        <taxon>Pseudomonadota</taxon>
        <taxon>Gammaproteobacteria</taxon>
        <taxon>Alteromonadales</taxon>
        <taxon>Alteromonadales genera incertae sedis</taxon>
        <taxon>Motilimonas</taxon>
    </lineage>
</organism>
<reference evidence="2 3" key="1">
    <citation type="submission" date="2018-09" db="EMBL/GenBank/DDBJ databases">
        <authorList>
            <person name="Wang F."/>
        </authorList>
    </citation>
    <scope>NUCLEOTIDE SEQUENCE [LARGE SCALE GENOMIC DNA]</scope>
    <source>
        <strain evidence="2 3">PLHSC7-2</strain>
    </source>
</reference>
<keyword evidence="3" id="KW-1185">Reference proteome</keyword>
<accession>A0A418Y950</accession>
<gene>
    <name evidence="2" type="ORF">D1Z90_20425</name>
</gene>
<feature type="transmembrane region" description="Helical" evidence="1">
    <location>
        <begin position="100"/>
        <end position="121"/>
    </location>
</feature>
<evidence type="ECO:0000313" key="3">
    <source>
        <dbReference type="Proteomes" id="UP000283255"/>
    </source>
</evidence>
<reference evidence="2 3" key="2">
    <citation type="submission" date="2019-01" db="EMBL/GenBank/DDBJ databases">
        <title>Motilimonas pumilus sp. nov., isolated from the gut of sea cucumber (Apostichopus japonicus).</title>
        <authorList>
            <person name="Wang F.-Q."/>
            <person name="Ren L.-H."/>
            <person name="Lin Y.-W."/>
            <person name="Sun G.-H."/>
            <person name="Du Z.-J."/>
            <person name="Zhao J.-X."/>
            <person name="Liu X.-J."/>
            <person name="Liu L.-J."/>
        </authorList>
    </citation>
    <scope>NUCLEOTIDE SEQUENCE [LARGE SCALE GENOMIC DNA]</scope>
    <source>
        <strain evidence="2 3">PLHSC7-2</strain>
    </source>
</reference>
<dbReference type="RefSeq" id="WP_119912615.1">
    <property type="nucleotide sequence ID" value="NZ_QZCH01000081.1"/>
</dbReference>
<evidence type="ECO:0000256" key="1">
    <source>
        <dbReference type="SAM" id="Phobius"/>
    </source>
</evidence>
<dbReference type="OrthoDB" id="556753at2"/>